<name>X1HXF4_9ZZZZ</name>
<sequence length="270" mass="29742">DRAIEEQLSALGSESFVVQKFPPVMVSHNWREYARRKDFTYDDAIFLQTTAANVSAATAVINRGGQTIKYKDKKTAPNVRVVGTMSEYLSTQALDLASGRFLTGDDVSHTRQVAIIGRDVATELFPYIDPVDRRILAGGQGFLVIGVLEQAPTTFGQSADNVIIIPITAYEKVFTTSRRQMSNTGLFLRAWDTKSVDQAIDEVVALLRVRRKVPLAEENDFEVVTAESLMNTLADFTFYIRIAAIGIAGISLLVAGIGIMNVMLVSVMER</sequence>
<dbReference type="InterPro" id="IPR025857">
    <property type="entry name" value="MacB_PCD"/>
</dbReference>
<dbReference type="GO" id="GO:0022857">
    <property type="term" value="F:transmembrane transporter activity"/>
    <property type="evidence" value="ECO:0007669"/>
    <property type="project" value="TreeGrafter"/>
</dbReference>
<dbReference type="EMBL" id="BARU01027436">
    <property type="protein sequence ID" value="GAH74152.1"/>
    <property type="molecule type" value="Genomic_DNA"/>
</dbReference>
<feature type="domain" description="MacB-like periplasmic core" evidence="2">
    <location>
        <begin position="3"/>
        <end position="205"/>
    </location>
</feature>
<keyword evidence="1" id="KW-0472">Membrane</keyword>
<accession>X1HXF4</accession>
<dbReference type="InterPro" id="IPR050250">
    <property type="entry name" value="Macrolide_Exporter_MacB"/>
</dbReference>
<feature type="transmembrane region" description="Helical" evidence="1">
    <location>
        <begin position="238"/>
        <end position="264"/>
    </location>
</feature>
<evidence type="ECO:0000313" key="3">
    <source>
        <dbReference type="EMBL" id="GAH74152.1"/>
    </source>
</evidence>
<dbReference type="Pfam" id="PF12704">
    <property type="entry name" value="MacB_PCD"/>
    <property type="match status" value="1"/>
</dbReference>
<feature type="non-terminal residue" evidence="3">
    <location>
        <position position="270"/>
    </location>
</feature>
<protein>
    <recommendedName>
        <fullName evidence="2">MacB-like periplasmic core domain-containing protein</fullName>
    </recommendedName>
</protein>
<comment type="caution">
    <text evidence="3">The sequence shown here is derived from an EMBL/GenBank/DDBJ whole genome shotgun (WGS) entry which is preliminary data.</text>
</comment>
<reference evidence="3" key="1">
    <citation type="journal article" date="2014" name="Front. Microbiol.">
        <title>High frequency of phylogenetically diverse reductive dehalogenase-homologous genes in deep subseafloor sedimentary metagenomes.</title>
        <authorList>
            <person name="Kawai M."/>
            <person name="Futagami T."/>
            <person name="Toyoda A."/>
            <person name="Takaki Y."/>
            <person name="Nishi S."/>
            <person name="Hori S."/>
            <person name="Arai W."/>
            <person name="Tsubouchi T."/>
            <person name="Morono Y."/>
            <person name="Uchiyama I."/>
            <person name="Ito T."/>
            <person name="Fujiyama A."/>
            <person name="Inagaki F."/>
            <person name="Takami H."/>
        </authorList>
    </citation>
    <scope>NUCLEOTIDE SEQUENCE</scope>
    <source>
        <strain evidence="3">Expedition CK06-06</strain>
    </source>
</reference>
<gene>
    <name evidence="3" type="ORF">S03H2_43922</name>
</gene>
<organism evidence="3">
    <name type="scientific">marine sediment metagenome</name>
    <dbReference type="NCBI Taxonomy" id="412755"/>
    <lineage>
        <taxon>unclassified sequences</taxon>
        <taxon>metagenomes</taxon>
        <taxon>ecological metagenomes</taxon>
    </lineage>
</organism>
<dbReference type="PANTHER" id="PTHR30572">
    <property type="entry name" value="MEMBRANE COMPONENT OF TRANSPORTER-RELATED"/>
    <property type="match status" value="1"/>
</dbReference>
<evidence type="ECO:0000259" key="2">
    <source>
        <dbReference type="Pfam" id="PF12704"/>
    </source>
</evidence>
<dbReference type="GO" id="GO:0005886">
    <property type="term" value="C:plasma membrane"/>
    <property type="evidence" value="ECO:0007669"/>
    <property type="project" value="TreeGrafter"/>
</dbReference>
<keyword evidence="1" id="KW-0812">Transmembrane</keyword>
<feature type="non-terminal residue" evidence="3">
    <location>
        <position position="1"/>
    </location>
</feature>
<proteinExistence type="predicted"/>
<dbReference type="PANTHER" id="PTHR30572:SF4">
    <property type="entry name" value="ABC TRANSPORTER PERMEASE YTRF"/>
    <property type="match status" value="1"/>
</dbReference>
<dbReference type="AlphaFoldDB" id="X1HXF4"/>
<evidence type="ECO:0000256" key="1">
    <source>
        <dbReference type="SAM" id="Phobius"/>
    </source>
</evidence>
<keyword evidence="1" id="KW-1133">Transmembrane helix</keyword>